<protein>
    <submittedName>
        <fullName evidence="2">Uncharacterized protein</fullName>
    </submittedName>
</protein>
<sequence>MPLAPRPISMHCIYCSDSLSPRGRRLSGLFSGFLFSVSAVEVDGPPRPSSSAAAGDLTRSPFPAIPQCPARMDGHARNGHVPRSPWERSGGEGGRKTFCPY</sequence>
<keyword evidence="3" id="KW-1185">Reference proteome</keyword>
<gene>
    <name evidence="2" type="ORF">COCON_G00041740</name>
</gene>
<reference evidence="2" key="1">
    <citation type="journal article" date="2023" name="Science">
        <title>Genome structures resolve the early diversification of teleost fishes.</title>
        <authorList>
            <person name="Parey E."/>
            <person name="Louis A."/>
            <person name="Montfort J."/>
            <person name="Bouchez O."/>
            <person name="Roques C."/>
            <person name="Iampietro C."/>
            <person name="Lluch J."/>
            <person name="Castinel A."/>
            <person name="Donnadieu C."/>
            <person name="Desvignes T."/>
            <person name="Floi Bucao C."/>
            <person name="Jouanno E."/>
            <person name="Wen M."/>
            <person name="Mejri S."/>
            <person name="Dirks R."/>
            <person name="Jansen H."/>
            <person name="Henkel C."/>
            <person name="Chen W.J."/>
            <person name="Zahm M."/>
            <person name="Cabau C."/>
            <person name="Klopp C."/>
            <person name="Thompson A.W."/>
            <person name="Robinson-Rechavi M."/>
            <person name="Braasch I."/>
            <person name="Lecointre G."/>
            <person name="Bobe J."/>
            <person name="Postlethwait J.H."/>
            <person name="Berthelot C."/>
            <person name="Roest Crollius H."/>
            <person name="Guiguen Y."/>
        </authorList>
    </citation>
    <scope>NUCLEOTIDE SEQUENCE</scope>
    <source>
        <strain evidence="2">Concon-B</strain>
    </source>
</reference>
<dbReference type="EMBL" id="JAFJMO010000003">
    <property type="protein sequence ID" value="KAJ8281655.1"/>
    <property type="molecule type" value="Genomic_DNA"/>
</dbReference>
<dbReference type="Proteomes" id="UP001152803">
    <property type="component" value="Unassembled WGS sequence"/>
</dbReference>
<evidence type="ECO:0000313" key="3">
    <source>
        <dbReference type="Proteomes" id="UP001152803"/>
    </source>
</evidence>
<evidence type="ECO:0000256" key="1">
    <source>
        <dbReference type="SAM" id="MobiDB-lite"/>
    </source>
</evidence>
<dbReference type="AlphaFoldDB" id="A0A9Q1I4M8"/>
<feature type="region of interest" description="Disordered" evidence="1">
    <location>
        <begin position="43"/>
        <end position="101"/>
    </location>
</feature>
<proteinExistence type="predicted"/>
<evidence type="ECO:0000313" key="2">
    <source>
        <dbReference type="EMBL" id="KAJ8281655.1"/>
    </source>
</evidence>
<organism evidence="2 3">
    <name type="scientific">Conger conger</name>
    <name type="common">Conger eel</name>
    <name type="synonym">Muraena conger</name>
    <dbReference type="NCBI Taxonomy" id="82655"/>
    <lineage>
        <taxon>Eukaryota</taxon>
        <taxon>Metazoa</taxon>
        <taxon>Chordata</taxon>
        <taxon>Craniata</taxon>
        <taxon>Vertebrata</taxon>
        <taxon>Euteleostomi</taxon>
        <taxon>Actinopterygii</taxon>
        <taxon>Neopterygii</taxon>
        <taxon>Teleostei</taxon>
        <taxon>Anguilliformes</taxon>
        <taxon>Congridae</taxon>
        <taxon>Conger</taxon>
    </lineage>
</organism>
<name>A0A9Q1I4M8_CONCO</name>
<comment type="caution">
    <text evidence="2">The sequence shown here is derived from an EMBL/GenBank/DDBJ whole genome shotgun (WGS) entry which is preliminary data.</text>
</comment>
<feature type="compositionally biased region" description="Basic and acidic residues" evidence="1">
    <location>
        <begin position="85"/>
        <end position="95"/>
    </location>
</feature>
<accession>A0A9Q1I4M8</accession>